<name>A0A081L698_9BACI</name>
<sequence>MIYPTAADIKVFWDWGVYTPEIMREYVSLKVITKTEFEEITGLKFDKPAVSVDLGSTAS</sequence>
<protein>
    <recommendedName>
        <fullName evidence="3">XkdX family protein</fullName>
    </recommendedName>
</protein>
<reference evidence="1 2" key="1">
    <citation type="submission" date="2012-09" db="EMBL/GenBank/DDBJ databases">
        <title>Genome Sequence of Bacillus sp. DW5-4.</title>
        <authorList>
            <person name="Lai Q."/>
            <person name="Liu Y."/>
            <person name="Shao Z."/>
        </authorList>
    </citation>
    <scope>NUCLEOTIDE SEQUENCE [LARGE SCALE GENOMIC DNA]</scope>
    <source>
        <strain evidence="1 2">DW5-4</strain>
    </source>
</reference>
<dbReference type="RefSeq" id="WP_034325261.1">
    <property type="nucleotide sequence ID" value="NZ_JOTP01000067.1"/>
</dbReference>
<dbReference type="eggNOG" id="ENOG5030DAZ">
    <property type="taxonomic scope" value="Bacteria"/>
</dbReference>
<gene>
    <name evidence="1" type="ORF">BA70_17645</name>
</gene>
<organism evidence="1 2">
    <name type="scientific">Bacillus zhangzhouensis</name>
    <dbReference type="NCBI Taxonomy" id="1178540"/>
    <lineage>
        <taxon>Bacteria</taxon>
        <taxon>Bacillati</taxon>
        <taxon>Bacillota</taxon>
        <taxon>Bacilli</taxon>
        <taxon>Bacillales</taxon>
        <taxon>Bacillaceae</taxon>
        <taxon>Bacillus</taxon>
    </lineage>
</organism>
<dbReference type="EMBL" id="JOTP01000067">
    <property type="protein sequence ID" value="KEP24774.1"/>
    <property type="molecule type" value="Genomic_DNA"/>
</dbReference>
<dbReference type="OrthoDB" id="2911343at2"/>
<dbReference type="Pfam" id="PF09693">
    <property type="entry name" value="Phage_XkdX"/>
    <property type="match status" value="1"/>
</dbReference>
<comment type="caution">
    <text evidence="1">The sequence shown here is derived from an EMBL/GenBank/DDBJ whole genome shotgun (WGS) entry which is preliminary data.</text>
</comment>
<dbReference type="NCBIfam" id="TIGR01669">
    <property type="entry name" value="phage_XkdX"/>
    <property type="match status" value="1"/>
</dbReference>
<dbReference type="Proteomes" id="UP000028091">
    <property type="component" value="Unassembled WGS sequence"/>
</dbReference>
<dbReference type="InterPro" id="IPR010022">
    <property type="entry name" value="XkdX"/>
</dbReference>
<evidence type="ECO:0000313" key="1">
    <source>
        <dbReference type="EMBL" id="KEP24774.1"/>
    </source>
</evidence>
<accession>A0A081L698</accession>
<proteinExistence type="predicted"/>
<keyword evidence="2" id="KW-1185">Reference proteome</keyword>
<evidence type="ECO:0008006" key="3">
    <source>
        <dbReference type="Google" id="ProtNLM"/>
    </source>
</evidence>
<dbReference type="AlphaFoldDB" id="A0A081L698"/>
<evidence type="ECO:0000313" key="2">
    <source>
        <dbReference type="Proteomes" id="UP000028091"/>
    </source>
</evidence>